<feature type="compositionally biased region" description="Basic residues" evidence="1">
    <location>
        <begin position="143"/>
        <end position="156"/>
    </location>
</feature>
<sequence length="163" mass="18705">MILFILSVFFLTQELVESNRESPKCPPDPDSTGLVDNCNHWCWDGEKWENRYYPVDTKCKYDTTHTGTCKTYPGEKGTACTNDEDGNDHNPDLVVTYPNEGGETTTTQPIRKKRDEKKKEKKDKKKKKKKGSKKVKNSTSTKPSRKPKKESSKKKQTTAVVEW</sequence>
<keyword evidence="2" id="KW-0732">Signal</keyword>
<organism evidence="3">
    <name type="scientific">Rhipicephalus zambeziensis</name>
    <dbReference type="NCBI Taxonomy" id="60191"/>
    <lineage>
        <taxon>Eukaryota</taxon>
        <taxon>Metazoa</taxon>
        <taxon>Ecdysozoa</taxon>
        <taxon>Arthropoda</taxon>
        <taxon>Chelicerata</taxon>
        <taxon>Arachnida</taxon>
        <taxon>Acari</taxon>
        <taxon>Parasitiformes</taxon>
        <taxon>Ixodida</taxon>
        <taxon>Ixodoidea</taxon>
        <taxon>Ixodidae</taxon>
        <taxon>Rhipicephalinae</taxon>
        <taxon>Rhipicephalus</taxon>
        <taxon>Rhipicephalus</taxon>
    </lineage>
</organism>
<accession>A0A224Y1Q1</accession>
<feature type="region of interest" description="Disordered" evidence="1">
    <location>
        <begin position="70"/>
        <end position="163"/>
    </location>
</feature>
<feature type="chain" id="PRO_5012985408" evidence="2">
    <location>
        <begin position="19"/>
        <end position="163"/>
    </location>
</feature>
<dbReference type="AlphaFoldDB" id="A0A224Y1Q1"/>
<feature type="compositionally biased region" description="Basic residues" evidence="1">
    <location>
        <begin position="110"/>
        <end position="136"/>
    </location>
</feature>
<feature type="signal peptide" evidence="2">
    <location>
        <begin position="1"/>
        <end position="18"/>
    </location>
</feature>
<name>A0A224Y1Q1_9ACAR</name>
<evidence type="ECO:0000256" key="1">
    <source>
        <dbReference type="SAM" id="MobiDB-lite"/>
    </source>
</evidence>
<reference evidence="3" key="1">
    <citation type="journal article" date="2017" name="Parasit. Vectors">
        <title>Sialotranscriptomics of Rhipicephalus zambeziensis reveals intricate expression profiles of secretory proteins and suggests tight temporal transcriptional regulation during blood-feeding.</title>
        <authorList>
            <person name="de Castro M.H."/>
            <person name="de Klerk D."/>
            <person name="Pienaar R."/>
            <person name="Rees D.J.G."/>
            <person name="Mans B.J."/>
        </authorList>
    </citation>
    <scope>NUCLEOTIDE SEQUENCE</scope>
    <source>
        <tissue evidence="3">Salivary glands</tissue>
    </source>
</reference>
<evidence type="ECO:0000313" key="3">
    <source>
        <dbReference type="EMBL" id="MAA11478.1"/>
    </source>
</evidence>
<proteinExistence type="predicted"/>
<protein>
    <submittedName>
        <fullName evidence="3">Basic tail secreted protein</fullName>
    </submittedName>
</protein>
<dbReference type="EMBL" id="GFPF01000332">
    <property type="protein sequence ID" value="MAA11478.1"/>
    <property type="molecule type" value="Transcribed_RNA"/>
</dbReference>
<evidence type="ECO:0000256" key="2">
    <source>
        <dbReference type="SAM" id="SignalP"/>
    </source>
</evidence>